<keyword evidence="3 4" id="KW-0560">Oxidoreductase</keyword>
<evidence type="ECO:0000313" key="8">
    <source>
        <dbReference type="EMBL" id="UYV68640.1"/>
    </source>
</evidence>
<evidence type="ECO:0000256" key="3">
    <source>
        <dbReference type="ARBA" id="ARBA00023002"/>
    </source>
</evidence>
<dbReference type="EMBL" id="CP092868">
    <property type="protein sequence ID" value="UYV68640.1"/>
    <property type="molecule type" value="Genomic_DNA"/>
</dbReference>
<keyword evidence="9" id="KW-1185">Reference proteome</keyword>
<dbReference type="EMBL" id="CP092868">
    <property type="protein sequence ID" value="UYV68639.1"/>
    <property type="molecule type" value="Genomic_DNA"/>
</dbReference>
<dbReference type="Pfam" id="PF00255">
    <property type="entry name" value="GSHPx"/>
    <property type="match status" value="1"/>
</dbReference>
<dbReference type="PIRSF" id="PIRSF000303">
    <property type="entry name" value="Glutathion_perox"/>
    <property type="match status" value="1"/>
</dbReference>
<evidence type="ECO:0000313" key="7">
    <source>
        <dbReference type="EMBL" id="UYV68639.1"/>
    </source>
</evidence>
<name>A0ABY6KII0_9ARAC</name>
<feature type="signal peptide" evidence="5">
    <location>
        <begin position="1"/>
        <end position="22"/>
    </location>
</feature>
<protein>
    <recommendedName>
        <fullName evidence="4">Glutathione peroxidase</fullName>
    </recommendedName>
</protein>
<dbReference type="SUPFAM" id="SSF52833">
    <property type="entry name" value="Thioredoxin-like"/>
    <property type="match status" value="1"/>
</dbReference>
<keyword evidence="5" id="KW-0732">Signal</keyword>
<gene>
    <name evidence="7" type="ORF">LAZ67_6000304</name>
    <name evidence="8" type="ORF">LAZ67_6000308</name>
</gene>
<feature type="domain" description="Thioredoxin" evidence="6">
    <location>
        <begin position="37"/>
        <end position="197"/>
    </location>
</feature>
<evidence type="ECO:0000259" key="6">
    <source>
        <dbReference type="PROSITE" id="PS51352"/>
    </source>
</evidence>
<dbReference type="InterPro" id="IPR029760">
    <property type="entry name" value="GPX_CS"/>
</dbReference>
<dbReference type="PROSITE" id="PS51355">
    <property type="entry name" value="GLUTATHIONE_PEROXID_3"/>
    <property type="match status" value="1"/>
</dbReference>
<accession>A0ABY6KII0</accession>
<evidence type="ECO:0000256" key="5">
    <source>
        <dbReference type="SAM" id="SignalP"/>
    </source>
</evidence>
<feature type="chain" id="PRO_5045034210" description="Glutathione peroxidase" evidence="5">
    <location>
        <begin position="23"/>
        <end position="197"/>
    </location>
</feature>
<dbReference type="InterPro" id="IPR013766">
    <property type="entry name" value="Thioredoxin_domain"/>
</dbReference>
<dbReference type="PRINTS" id="PR01011">
    <property type="entry name" value="GLUTPROXDASE"/>
</dbReference>
<dbReference type="InterPro" id="IPR000889">
    <property type="entry name" value="Glutathione_peroxidase"/>
</dbReference>
<dbReference type="PANTHER" id="PTHR11592">
    <property type="entry name" value="GLUTATHIONE PEROXIDASE"/>
    <property type="match status" value="1"/>
</dbReference>
<evidence type="ECO:0000256" key="1">
    <source>
        <dbReference type="ARBA" id="ARBA00006926"/>
    </source>
</evidence>
<sequence>MNAKYAFSLAFFALFNGYLSECTDVEYCENHVKKRDVSETQTIYDFTVKDIDGNDVSLDKYKDHVVLIVNVASDCGYTSTNYPALEELYNKYKERKFAILAFPCNQFGSQEPGTNQEIKNFVKRYPVTFDMFSKIDVNGNNEAPLYNYLKKIQGGYFGNAIKWNFTKFLINRNGIPVSRYAPTKSFTTIENNIKELL</sequence>
<dbReference type="Proteomes" id="UP001235939">
    <property type="component" value="Chromosome 06"/>
</dbReference>
<evidence type="ECO:0000256" key="2">
    <source>
        <dbReference type="ARBA" id="ARBA00022559"/>
    </source>
</evidence>
<comment type="similarity">
    <text evidence="1 4">Belongs to the glutathione peroxidase family.</text>
</comment>
<dbReference type="InterPro" id="IPR029759">
    <property type="entry name" value="GPX_AS"/>
</dbReference>
<dbReference type="PROSITE" id="PS00763">
    <property type="entry name" value="GLUTATHIONE_PEROXID_2"/>
    <property type="match status" value="1"/>
</dbReference>
<dbReference type="Gene3D" id="3.40.30.10">
    <property type="entry name" value="Glutaredoxin"/>
    <property type="match status" value="1"/>
</dbReference>
<proteinExistence type="inferred from homology"/>
<dbReference type="InterPro" id="IPR036249">
    <property type="entry name" value="Thioredoxin-like_sf"/>
</dbReference>
<organism evidence="7 9">
    <name type="scientific">Cordylochernes scorpioides</name>
    <dbReference type="NCBI Taxonomy" id="51811"/>
    <lineage>
        <taxon>Eukaryota</taxon>
        <taxon>Metazoa</taxon>
        <taxon>Ecdysozoa</taxon>
        <taxon>Arthropoda</taxon>
        <taxon>Chelicerata</taxon>
        <taxon>Arachnida</taxon>
        <taxon>Pseudoscorpiones</taxon>
        <taxon>Cheliferoidea</taxon>
        <taxon>Chernetidae</taxon>
        <taxon>Cordylochernes</taxon>
    </lineage>
</organism>
<keyword evidence="2 4" id="KW-0575">Peroxidase</keyword>
<evidence type="ECO:0000256" key="4">
    <source>
        <dbReference type="RuleBase" id="RU000499"/>
    </source>
</evidence>
<dbReference type="PANTHER" id="PTHR11592:SF78">
    <property type="entry name" value="GLUTATHIONE PEROXIDASE"/>
    <property type="match status" value="1"/>
</dbReference>
<reference evidence="7 9" key="1">
    <citation type="submission" date="2022-01" db="EMBL/GenBank/DDBJ databases">
        <title>A chromosomal length assembly of Cordylochernes scorpioides.</title>
        <authorList>
            <person name="Zeh D."/>
            <person name="Zeh J."/>
        </authorList>
    </citation>
    <scope>NUCLEOTIDE SEQUENCE [LARGE SCALE GENOMIC DNA]</scope>
    <source>
        <strain evidence="7">IN4F17</strain>
        <tissue evidence="7">Whole Body</tissue>
    </source>
</reference>
<evidence type="ECO:0000313" key="9">
    <source>
        <dbReference type="Proteomes" id="UP001235939"/>
    </source>
</evidence>
<dbReference type="PROSITE" id="PS51352">
    <property type="entry name" value="THIOREDOXIN_2"/>
    <property type="match status" value="1"/>
</dbReference>
<dbReference type="CDD" id="cd00340">
    <property type="entry name" value="GSH_Peroxidase"/>
    <property type="match status" value="1"/>
</dbReference>
<dbReference type="PROSITE" id="PS00460">
    <property type="entry name" value="GLUTATHIONE_PEROXID_1"/>
    <property type="match status" value="1"/>
</dbReference>